<dbReference type="Proteomes" id="UP000184330">
    <property type="component" value="Unassembled WGS sequence"/>
</dbReference>
<feature type="compositionally biased region" description="Polar residues" evidence="1">
    <location>
        <begin position="169"/>
        <end position="189"/>
    </location>
</feature>
<reference evidence="3 4" key="1">
    <citation type="submission" date="2016-03" db="EMBL/GenBank/DDBJ databases">
        <authorList>
            <person name="Ploux O."/>
        </authorList>
    </citation>
    <scope>NUCLEOTIDE SEQUENCE [LARGE SCALE GENOMIC DNA]</scope>
    <source>
        <strain evidence="3 4">UAMH 11012</strain>
    </source>
</reference>
<evidence type="ECO:0000313" key="3">
    <source>
        <dbReference type="EMBL" id="CZR59955.1"/>
    </source>
</evidence>
<proteinExistence type="predicted"/>
<name>A0A1L7X4K4_9HELO</name>
<feature type="transmembrane region" description="Helical" evidence="2">
    <location>
        <begin position="30"/>
        <end position="52"/>
    </location>
</feature>
<sequence length="289" mass="32234">MSSDGNAISSFANNAFHPLYPRSSGLSHRATITVVVLCSVFGFLLFMFLWLCCCIRSRRRASASYSPHELAEEGSEFTGSSFGPQSSPRASFRPNQLWTPTQAERDLEYVASQGYQGWAIGRDILRSEQNLTATELVTEPPRRVSEASPSSSLLPAPQFPLPMSIREPPQSSIPNEEQPTLPSATFTQPPALTCCNNTFRTRAEYKYAPLPLKVTPPSDPLIADIEDTTTNQRLVHIVKEALGQREMLIAMSIRYTKWQRSGFVWKLLASILERPEERASHERTTGEGI</sequence>
<evidence type="ECO:0000256" key="2">
    <source>
        <dbReference type="SAM" id="Phobius"/>
    </source>
</evidence>
<dbReference type="AlphaFoldDB" id="A0A1L7X4K4"/>
<feature type="region of interest" description="Disordered" evidence="1">
    <location>
        <begin position="74"/>
        <end position="95"/>
    </location>
</feature>
<keyword evidence="2" id="KW-1133">Transmembrane helix</keyword>
<dbReference type="EMBL" id="FJOG01000015">
    <property type="protein sequence ID" value="CZR59955.1"/>
    <property type="molecule type" value="Genomic_DNA"/>
</dbReference>
<evidence type="ECO:0000256" key="1">
    <source>
        <dbReference type="SAM" id="MobiDB-lite"/>
    </source>
</evidence>
<keyword evidence="2" id="KW-0812">Transmembrane</keyword>
<feature type="region of interest" description="Disordered" evidence="1">
    <location>
        <begin position="138"/>
        <end position="189"/>
    </location>
</feature>
<protein>
    <submittedName>
        <fullName evidence="3">Uncharacterized protein</fullName>
    </submittedName>
</protein>
<feature type="compositionally biased region" description="Polar residues" evidence="1">
    <location>
        <begin position="77"/>
        <end position="95"/>
    </location>
</feature>
<keyword evidence="2" id="KW-0472">Membrane</keyword>
<accession>A0A1L7X4K4</accession>
<keyword evidence="4" id="KW-1185">Reference proteome</keyword>
<organism evidence="3 4">
    <name type="scientific">Phialocephala subalpina</name>
    <dbReference type="NCBI Taxonomy" id="576137"/>
    <lineage>
        <taxon>Eukaryota</taxon>
        <taxon>Fungi</taxon>
        <taxon>Dikarya</taxon>
        <taxon>Ascomycota</taxon>
        <taxon>Pezizomycotina</taxon>
        <taxon>Leotiomycetes</taxon>
        <taxon>Helotiales</taxon>
        <taxon>Mollisiaceae</taxon>
        <taxon>Phialocephala</taxon>
        <taxon>Phialocephala fortinii species complex</taxon>
    </lineage>
</organism>
<feature type="compositionally biased region" description="Low complexity" evidence="1">
    <location>
        <begin position="146"/>
        <end position="156"/>
    </location>
</feature>
<gene>
    <name evidence="3" type="ORF">PAC_09850</name>
</gene>
<evidence type="ECO:0000313" key="4">
    <source>
        <dbReference type="Proteomes" id="UP000184330"/>
    </source>
</evidence>